<evidence type="ECO:0000313" key="1">
    <source>
        <dbReference type="EMBL" id="TDU82425.1"/>
    </source>
</evidence>
<dbReference type="SUPFAM" id="SSF52540">
    <property type="entry name" value="P-loop containing nucleoside triphosphate hydrolases"/>
    <property type="match status" value="1"/>
</dbReference>
<evidence type="ECO:0000313" key="2">
    <source>
        <dbReference type="Proteomes" id="UP000295151"/>
    </source>
</evidence>
<protein>
    <recommendedName>
        <fullName evidence="3">AAA domain-containing protein</fullName>
    </recommendedName>
</protein>
<dbReference type="RefSeq" id="WP_133985186.1">
    <property type="nucleotide sequence ID" value="NZ_SOCE01000003.1"/>
</dbReference>
<evidence type="ECO:0008006" key="3">
    <source>
        <dbReference type="Google" id="ProtNLM"/>
    </source>
</evidence>
<gene>
    <name evidence="1" type="ORF">EV138_7316</name>
</gene>
<comment type="caution">
    <text evidence="1">The sequence shown here is derived from an EMBL/GenBank/DDBJ whole genome shotgun (WGS) entry which is preliminary data.</text>
</comment>
<accession>A0A4R7SUB0</accession>
<proteinExistence type="predicted"/>
<reference evidence="1 2" key="1">
    <citation type="submission" date="2019-03" db="EMBL/GenBank/DDBJ databases">
        <title>Genomic Encyclopedia of Type Strains, Phase III (KMG-III): the genomes of soil and plant-associated and newly described type strains.</title>
        <authorList>
            <person name="Whitman W."/>
        </authorList>
    </citation>
    <scope>NUCLEOTIDE SEQUENCE [LARGE SCALE GENOMIC DNA]</scope>
    <source>
        <strain evidence="1 2">VKM Ac-2575</strain>
    </source>
</reference>
<dbReference type="OrthoDB" id="193997at2"/>
<dbReference type="EMBL" id="SOCE01000003">
    <property type="protein sequence ID" value="TDU82425.1"/>
    <property type="molecule type" value="Genomic_DNA"/>
</dbReference>
<dbReference type="Gene3D" id="3.40.50.300">
    <property type="entry name" value="P-loop containing nucleotide triphosphate hydrolases"/>
    <property type="match status" value="1"/>
</dbReference>
<name>A0A4R7SUB0_9ACTN</name>
<dbReference type="InterPro" id="IPR027417">
    <property type="entry name" value="P-loop_NTPase"/>
</dbReference>
<keyword evidence="2" id="KW-1185">Reference proteome</keyword>
<organism evidence="1 2">
    <name type="scientific">Kribbella voronezhensis</name>
    <dbReference type="NCBI Taxonomy" id="2512212"/>
    <lineage>
        <taxon>Bacteria</taxon>
        <taxon>Bacillati</taxon>
        <taxon>Actinomycetota</taxon>
        <taxon>Actinomycetes</taxon>
        <taxon>Propionibacteriales</taxon>
        <taxon>Kribbellaceae</taxon>
        <taxon>Kribbella</taxon>
    </lineage>
</organism>
<dbReference type="Proteomes" id="UP000295151">
    <property type="component" value="Unassembled WGS sequence"/>
</dbReference>
<dbReference type="AlphaFoldDB" id="A0A4R7SUB0"/>
<sequence length="198" mass="22070">MDLVIVFGPAAVGKMTVGHAVCELTGFKLFHNHVTIEPVLGIFPFGSAPFGRLVSEFRRRVIEEAAGSDLPGLVFTFVWDLNDAEEIDTIASYIRIVERAGGRGRLVELSAGQDERLARNGTEFRLAQKASKRDLERSRLNLLAMDADYTLNTGGPRTKAEDLIERHDHVRIDNTFLTPQQAAERIVEAFGLRKDLQH</sequence>